<organism evidence="2 3">
    <name type="scientific">Ricinus communis</name>
    <name type="common">Castor bean</name>
    <dbReference type="NCBI Taxonomy" id="3988"/>
    <lineage>
        <taxon>Eukaryota</taxon>
        <taxon>Viridiplantae</taxon>
        <taxon>Streptophyta</taxon>
        <taxon>Embryophyta</taxon>
        <taxon>Tracheophyta</taxon>
        <taxon>Spermatophyta</taxon>
        <taxon>Magnoliopsida</taxon>
        <taxon>eudicotyledons</taxon>
        <taxon>Gunneridae</taxon>
        <taxon>Pentapetalae</taxon>
        <taxon>rosids</taxon>
        <taxon>fabids</taxon>
        <taxon>Malpighiales</taxon>
        <taxon>Euphorbiaceae</taxon>
        <taxon>Acalyphoideae</taxon>
        <taxon>Acalypheae</taxon>
        <taxon>Ricinus</taxon>
    </lineage>
</organism>
<dbReference type="AlphaFoldDB" id="B9RLY5"/>
<evidence type="ECO:0000313" key="3">
    <source>
        <dbReference type="Proteomes" id="UP000008311"/>
    </source>
</evidence>
<dbReference type="EMBL" id="EQ973788">
    <property type="protein sequence ID" value="EEF47860.1"/>
    <property type="molecule type" value="Genomic_DNA"/>
</dbReference>
<keyword evidence="3" id="KW-1185">Reference proteome</keyword>
<evidence type="ECO:0000313" key="2">
    <source>
        <dbReference type="EMBL" id="EEF47860.1"/>
    </source>
</evidence>
<evidence type="ECO:0000256" key="1">
    <source>
        <dbReference type="SAM" id="MobiDB-lite"/>
    </source>
</evidence>
<protein>
    <recommendedName>
        <fullName evidence="4">DUF4283 domain-containing protein</fullName>
    </recommendedName>
</protein>
<proteinExistence type="predicted"/>
<feature type="region of interest" description="Disordered" evidence="1">
    <location>
        <begin position="72"/>
        <end position="93"/>
    </location>
</feature>
<dbReference type="InParanoid" id="B9RLY5"/>
<sequence length="159" mass="18322">MDDSLVNKEAIHENMNNVVVEEENVMANIKFVVAWVRFLDMPVQYYQESIVHAIGHSQIFCPFTKRPNQETIREDKSNEDDVQNRNPTSIHDEKSCYSPWMVVAGRPRNIQNKENKKNKLVIKKVNRKENSGSRFAALNVEGDDCEKILTGAYHGICEL</sequence>
<gene>
    <name evidence="2" type="ORF">RCOM_1472020</name>
</gene>
<reference evidence="3" key="1">
    <citation type="journal article" date="2010" name="Nat. Biotechnol.">
        <title>Draft genome sequence of the oilseed species Ricinus communis.</title>
        <authorList>
            <person name="Chan A.P."/>
            <person name="Crabtree J."/>
            <person name="Zhao Q."/>
            <person name="Lorenzi H."/>
            <person name="Orvis J."/>
            <person name="Puiu D."/>
            <person name="Melake-Berhan A."/>
            <person name="Jones K.M."/>
            <person name="Redman J."/>
            <person name="Chen G."/>
            <person name="Cahoon E.B."/>
            <person name="Gedil M."/>
            <person name="Stanke M."/>
            <person name="Haas B.J."/>
            <person name="Wortman J.R."/>
            <person name="Fraser-Liggett C.M."/>
            <person name="Ravel J."/>
            <person name="Rabinowicz P.D."/>
        </authorList>
    </citation>
    <scope>NUCLEOTIDE SEQUENCE [LARGE SCALE GENOMIC DNA]</scope>
    <source>
        <strain evidence="3">cv. Hale</strain>
    </source>
</reference>
<evidence type="ECO:0008006" key="4">
    <source>
        <dbReference type="Google" id="ProtNLM"/>
    </source>
</evidence>
<name>B9RLY5_RICCO</name>
<accession>B9RLY5</accession>
<dbReference type="Proteomes" id="UP000008311">
    <property type="component" value="Unassembled WGS sequence"/>
</dbReference>